<proteinExistence type="predicted"/>
<comment type="caution">
    <text evidence="1">The sequence shown here is derived from an EMBL/GenBank/DDBJ whole genome shotgun (WGS) entry which is preliminary data.</text>
</comment>
<reference evidence="1" key="1">
    <citation type="journal article" date="2019" name="bioRxiv">
        <title>The Genome of the Zebra Mussel, Dreissena polymorpha: A Resource for Invasive Species Research.</title>
        <authorList>
            <person name="McCartney M.A."/>
            <person name="Auch B."/>
            <person name="Kono T."/>
            <person name="Mallez S."/>
            <person name="Zhang Y."/>
            <person name="Obille A."/>
            <person name="Becker A."/>
            <person name="Abrahante J.E."/>
            <person name="Garbe J."/>
            <person name="Badalamenti J.P."/>
            <person name="Herman A."/>
            <person name="Mangelson H."/>
            <person name="Liachko I."/>
            <person name="Sullivan S."/>
            <person name="Sone E.D."/>
            <person name="Koren S."/>
            <person name="Silverstein K.A.T."/>
            <person name="Beckman K.B."/>
            <person name="Gohl D.M."/>
        </authorList>
    </citation>
    <scope>NUCLEOTIDE SEQUENCE</scope>
    <source>
        <strain evidence="1">Duluth1</strain>
        <tissue evidence="1">Whole animal</tissue>
    </source>
</reference>
<sequence length="62" mass="6597">MFTGVFKVWTSAVNGSSSKLGTVYGAGLRRAVDWLGNVSCDCTIDPGNTYDKICKPVVTPVL</sequence>
<gene>
    <name evidence="1" type="ORF">DPMN_190389</name>
</gene>
<dbReference type="AlphaFoldDB" id="A0A9D4DUK2"/>
<accession>A0A9D4DUK2</accession>
<reference evidence="1" key="2">
    <citation type="submission" date="2020-11" db="EMBL/GenBank/DDBJ databases">
        <authorList>
            <person name="McCartney M.A."/>
            <person name="Auch B."/>
            <person name="Kono T."/>
            <person name="Mallez S."/>
            <person name="Becker A."/>
            <person name="Gohl D.M."/>
            <person name="Silverstein K.A.T."/>
            <person name="Koren S."/>
            <person name="Bechman K.B."/>
            <person name="Herman A."/>
            <person name="Abrahante J.E."/>
            <person name="Garbe J."/>
        </authorList>
    </citation>
    <scope>NUCLEOTIDE SEQUENCE</scope>
    <source>
        <strain evidence="1">Duluth1</strain>
        <tissue evidence="1">Whole animal</tissue>
    </source>
</reference>
<protein>
    <submittedName>
        <fullName evidence="1">Uncharacterized protein</fullName>
    </submittedName>
</protein>
<evidence type="ECO:0000313" key="1">
    <source>
        <dbReference type="EMBL" id="KAH3755691.1"/>
    </source>
</evidence>
<name>A0A9D4DUK2_DREPO</name>
<dbReference type="Proteomes" id="UP000828390">
    <property type="component" value="Unassembled WGS sequence"/>
</dbReference>
<dbReference type="EMBL" id="JAIWYP010000010">
    <property type="protein sequence ID" value="KAH3755691.1"/>
    <property type="molecule type" value="Genomic_DNA"/>
</dbReference>
<keyword evidence="2" id="KW-1185">Reference proteome</keyword>
<organism evidence="1 2">
    <name type="scientific">Dreissena polymorpha</name>
    <name type="common">Zebra mussel</name>
    <name type="synonym">Mytilus polymorpha</name>
    <dbReference type="NCBI Taxonomy" id="45954"/>
    <lineage>
        <taxon>Eukaryota</taxon>
        <taxon>Metazoa</taxon>
        <taxon>Spiralia</taxon>
        <taxon>Lophotrochozoa</taxon>
        <taxon>Mollusca</taxon>
        <taxon>Bivalvia</taxon>
        <taxon>Autobranchia</taxon>
        <taxon>Heteroconchia</taxon>
        <taxon>Euheterodonta</taxon>
        <taxon>Imparidentia</taxon>
        <taxon>Neoheterodontei</taxon>
        <taxon>Myida</taxon>
        <taxon>Dreissenoidea</taxon>
        <taxon>Dreissenidae</taxon>
        <taxon>Dreissena</taxon>
    </lineage>
</organism>
<evidence type="ECO:0000313" key="2">
    <source>
        <dbReference type="Proteomes" id="UP000828390"/>
    </source>
</evidence>